<accession>A0AAD7CIJ8</accession>
<dbReference type="Proteomes" id="UP001221142">
    <property type="component" value="Unassembled WGS sequence"/>
</dbReference>
<gene>
    <name evidence="2" type="ORF">FB45DRAFT_1075882</name>
</gene>
<proteinExistence type="predicted"/>
<evidence type="ECO:0000256" key="1">
    <source>
        <dbReference type="SAM" id="SignalP"/>
    </source>
</evidence>
<feature type="signal peptide" evidence="1">
    <location>
        <begin position="1"/>
        <end position="19"/>
    </location>
</feature>
<protein>
    <submittedName>
        <fullName evidence="2">Uncharacterized protein</fullName>
    </submittedName>
</protein>
<evidence type="ECO:0000313" key="3">
    <source>
        <dbReference type="Proteomes" id="UP001221142"/>
    </source>
</evidence>
<comment type="caution">
    <text evidence="2">The sequence shown here is derived from an EMBL/GenBank/DDBJ whole genome shotgun (WGS) entry which is preliminary data.</text>
</comment>
<keyword evidence="3" id="KW-1185">Reference proteome</keyword>
<reference evidence="2" key="1">
    <citation type="submission" date="2023-03" db="EMBL/GenBank/DDBJ databases">
        <title>Massive genome expansion in bonnet fungi (Mycena s.s.) driven by repeated elements and novel gene families across ecological guilds.</title>
        <authorList>
            <consortium name="Lawrence Berkeley National Laboratory"/>
            <person name="Harder C.B."/>
            <person name="Miyauchi S."/>
            <person name="Viragh M."/>
            <person name="Kuo A."/>
            <person name="Thoen E."/>
            <person name="Andreopoulos B."/>
            <person name="Lu D."/>
            <person name="Skrede I."/>
            <person name="Drula E."/>
            <person name="Henrissat B."/>
            <person name="Morin E."/>
            <person name="Kohler A."/>
            <person name="Barry K."/>
            <person name="LaButti K."/>
            <person name="Morin E."/>
            <person name="Salamov A."/>
            <person name="Lipzen A."/>
            <person name="Mereny Z."/>
            <person name="Hegedus B."/>
            <person name="Baldrian P."/>
            <person name="Stursova M."/>
            <person name="Weitz H."/>
            <person name="Taylor A."/>
            <person name="Grigoriev I.V."/>
            <person name="Nagy L.G."/>
            <person name="Martin F."/>
            <person name="Kauserud H."/>
        </authorList>
    </citation>
    <scope>NUCLEOTIDE SEQUENCE</scope>
    <source>
        <strain evidence="2">9284</strain>
    </source>
</reference>
<organism evidence="2 3">
    <name type="scientific">Roridomyces roridus</name>
    <dbReference type="NCBI Taxonomy" id="1738132"/>
    <lineage>
        <taxon>Eukaryota</taxon>
        <taxon>Fungi</taxon>
        <taxon>Dikarya</taxon>
        <taxon>Basidiomycota</taxon>
        <taxon>Agaricomycotina</taxon>
        <taxon>Agaricomycetes</taxon>
        <taxon>Agaricomycetidae</taxon>
        <taxon>Agaricales</taxon>
        <taxon>Marasmiineae</taxon>
        <taxon>Mycenaceae</taxon>
        <taxon>Roridomyces</taxon>
    </lineage>
</organism>
<sequence>MFLRKLSVLAFSAFSLLSSVHTPRTLQSAEVVPVFPWNPVCWWDDYESEVLPFTPANAFANGSIVLAQGPHPRPPFASPNIAGFDLASLEEVEGMFTIIVALARFIKHKTSVVWSKLTISLLVLSGMLALDALQLGEPGFLLAVLHCLPAEILFAKPRHFWAMLRSSKEAYSV</sequence>
<keyword evidence="1" id="KW-0732">Signal</keyword>
<dbReference type="AlphaFoldDB" id="A0AAD7CIJ8"/>
<feature type="chain" id="PRO_5042246729" evidence="1">
    <location>
        <begin position="20"/>
        <end position="173"/>
    </location>
</feature>
<name>A0AAD7CIJ8_9AGAR</name>
<evidence type="ECO:0000313" key="2">
    <source>
        <dbReference type="EMBL" id="KAJ7649983.1"/>
    </source>
</evidence>
<dbReference type="EMBL" id="JARKIF010000001">
    <property type="protein sequence ID" value="KAJ7649983.1"/>
    <property type="molecule type" value="Genomic_DNA"/>
</dbReference>